<dbReference type="Gene3D" id="1.25.40.10">
    <property type="entry name" value="Tetratricopeptide repeat domain"/>
    <property type="match status" value="1"/>
</dbReference>
<dbReference type="PROSITE" id="PS51375">
    <property type="entry name" value="PPR"/>
    <property type="match status" value="2"/>
</dbReference>
<protein>
    <recommendedName>
        <fullName evidence="4">Pentatricopeptide repeat-containing protein-mitochondrial domain-containing protein</fullName>
    </recommendedName>
</protein>
<accession>A0AAN9K7L8</accession>
<reference evidence="5 6" key="1">
    <citation type="submission" date="2024-01" db="EMBL/GenBank/DDBJ databases">
        <title>The genomes of 5 underutilized Papilionoideae crops provide insights into root nodulation and disease resistance.</title>
        <authorList>
            <person name="Yuan L."/>
        </authorList>
    </citation>
    <scope>NUCLEOTIDE SEQUENCE [LARGE SCALE GENOMIC DNA]</scope>
    <source>
        <strain evidence="5">LY-2023</strain>
        <tissue evidence="5">Leaf</tissue>
    </source>
</reference>
<dbReference type="InterPro" id="IPR057027">
    <property type="entry name" value="TPR_mt"/>
</dbReference>
<name>A0AAN9K7L8_CLITE</name>
<evidence type="ECO:0000256" key="3">
    <source>
        <dbReference type="PROSITE-ProRule" id="PRU00708"/>
    </source>
</evidence>
<comment type="caution">
    <text evidence="5">The sequence shown here is derived from an EMBL/GenBank/DDBJ whole genome shotgun (WGS) entry which is preliminary data.</text>
</comment>
<feature type="repeat" description="PPR" evidence="3">
    <location>
        <begin position="154"/>
        <end position="188"/>
    </location>
</feature>
<dbReference type="NCBIfam" id="TIGR00756">
    <property type="entry name" value="PPR"/>
    <property type="match status" value="3"/>
</dbReference>
<feature type="domain" description="Pentatricopeptide repeat-containing protein-mitochondrial" evidence="4">
    <location>
        <begin position="86"/>
        <end position="177"/>
    </location>
</feature>
<dbReference type="InterPro" id="IPR002885">
    <property type="entry name" value="PPR_rpt"/>
</dbReference>
<dbReference type="PANTHER" id="PTHR47933:SF11">
    <property type="entry name" value="PENTATRICOPEPTIDE REPEAT-CONTAINING PROTEIN 2"/>
    <property type="match status" value="1"/>
</dbReference>
<dbReference type="EMBL" id="JAYKXN010000002">
    <property type="protein sequence ID" value="KAK7310689.1"/>
    <property type="molecule type" value="Genomic_DNA"/>
</dbReference>
<dbReference type="PANTHER" id="PTHR47933">
    <property type="entry name" value="PENTATRICOPEPTIDE REPEAT-CONTAINING PROTEIN 1, MITOCHONDRIAL"/>
    <property type="match status" value="1"/>
</dbReference>
<dbReference type="Proteomes" id="UP001359559">
    <property type="component" value="Unassembled WGS sequence"/>
</dbReference>
<keyword evidence="6" id="KW-1185">Reference proteome</keyword>
<organism evidence="5 6">
    <name type="scientific">Clitoria ternatea</name>
    <name type="common">Butterfly pea</name>
    <dbReference type="NCBI Taxonomy" id="43366"/>
    <lineage>
        <taxon>Eukaryota</taxon>
        <taxon>Viridiplantae</taxon>
        <taxon>Streptophyta</taxon>
        <taxon>Embryophyta</taxon>
        <taxon>Tracheophyta</taxon>
        <taxon>Spermatophyta</taxon>
        <taxon>Magnoliopsida</taxon>
        <taxon>eudicotyledons</taxon>
        <taxon>Gunneridae</taxon>
        <taxon>Pentapetalae</taxon>
        <taxon>rosids</taxon>
        <taxon>fabids</taxon>
        <taxon>Fabales</taxon>
        <taxon>Fabaceae</taxon>
        <taxon>Papilionoideae</taxon>
        <taxon>50 kb inversion clade</taxon>
        <taxon>NPAAA clade</taxon>
        <taxon>indigoferoid/millettioid clade</taxon>
        <taxon>Phaseoleae</taxon>
        <taxon>Clitoria</taxon>
    </lineage>
</organism>
<evidence type="ECO:0000313" key="5">
    <source>
        <dbReference type="EMBL" id="KAK7310689.1"/>
    </source>
</evidence>
<gene>
    <name evidence="5" type="ORF">RJT34_08349</name>
</gene>
<evidence type="ECO:0000259" key="4">
    <source>
        <dbReference type="Pfam" id="PF23276"/>
    </source>
</evidence>
<feature type="repeat" description="PPR" evidence="3">
    <location>
        <begin position="85"/>
        <end position="119"/>
    </location>
</feature>
<keyword evidence="2" id="KW-0677">Repeat</keyword>
<dbReference type="InterPro" id="IPR051240">
    <property type="entry name" value="Mito_RNA-Proc/Resp"/>
</dbReference>
<evidence type="ECO:0000256" key="1">
    <source>
        <dbReference type="ARBA" id="ARBA00007626"/>
    </source>
</evidence>
<dbReference type="GO" id="GO:0003729">
    <property type="term" value="F:mRNA binding"/>
    <property type="evidence" value="ECO:0007669"/>
    <property type="project" value="TreeGrafter"/>
</dbReference>
<dbReference type="AlphaFoldDB" id="A0AAN9K7L8"/>
<proteinExistence type="inferred from homology"/>
<evidence type="ECO:0000256" key="2">
    <source>
        <dbReference type="ARBA" id="ARBA00022737"/>
    </source>
</evidence>
<dbReference type="Pfam" id="PF23276">
    <property type="entry name" value="TPR_24"/>
    <property type="match status" value="1"/>
</dbReference>
<sequence length="220" mass="25089">MTFTYFLSWLLEKHVSFSRSSGLQLLNLSRTSPHSPLYILHLKSPSFLWHAIPSSISTSAPNIWSNFPLNVDTLLLHYFTSYSTYTLLYEAIINAYVHSQSPDQAVNFLHQMIHNGHLPRSNTFNNILILLIRSNSFYKAWRIFWELKGKVVLDVYSFGIMMKGCCEVGDLMKGFQLLAMLDQMDLSPNVVIYTTLIDGCCKNGDVQLAEVGFNCQSAYL</sequence>
<evidence type="ECO:0000313" key="6">
    <source>
        <dbReference type="Proteomes" id="UP001359559"/>
    </source>
</evidence>
<comment type="similarity">
    <text evidence="1">Belongs to the PPR family. P subfamily.</text>
</comment>
<dbReference type="InterPro" id="IPR011990">
    <property type="entry name" value="TPR-like_helical_dom_sf"/>
</dbReference>
<dbReference type="Pfam" id="PF12854">
    <property type="entry name" value="PPR_1"/>
    <property type="match status" value="1"/>
</dbReference>